<accession>A0A7M4E9K1</accession>
<evidence type="ECO:0000259" key="6">
    <source>
        <dbReference type="PROSITE" id="PS50089"/>
    </source>
</evidence>
<proteinExistence type="predicted"/>
<feature type="chain" id="PRO_5029861739" evidence="5">
    <location>
        <begin position="21"/>
        <end position="726"/>
    </location>
</feature>
<dbReference type="InterPro" id="IPR001841">
    <property type="entry name" value="Znf_RING"/>
</dbReference>
<dbReference type="OMA" id="FGNQQIY"/>
<name>A0A7M4E9K1_CROPO</name>
<dbReference type="PROSITE" id="PS50853">
    <property type="entry name" value="FN3"/>
    <property type="match status" value="1"/>
</dbReference>
<gene>
    <name evidence="9" type="primary">TRIM42</name>
</gene>
<dbReference type="Gene3D" id="3.30.40.10">
    <property type="entry name" value="Zinc/RING finger domain, C3HC4 (zinc finger)"/>
    <property type="match status" value="1"/>
</dbReference>
<dbReference type="InterPro" id="IPR000315">
    <property type="entry name" value="Znf_B-box"/>
</dbReference>
<dbReference type="SMART" id="SM00336">
    <property type="entry name" value="BBOX"/>
    <property type="match status" value="2"/>
</dbReference>
<keyword evidence="5" id="KW-0732">Signal</keyword>
<dbReference type="Pfam" id="PF00643">
    <property type="entry name" value="zf-B_box"/>
    <property type="match status" value="1"/>
</dbReference>
<dbReference type="InterPro" id="IPR017907">
    <property type="entry name" value="Znf_RING_CS"/>
</dbReference>
<dbReference type="InterPro" id="IPR036116">
    <property type="entry name" value="FN3_sf"/>
</dbReference>
<feature type="signal peptide" evidence="5">
    <location>
        <begin position="1"/>
        <end position="20"/>
    </location>
</feature>
<evidence type="ECO:0000256" key="5">
    <source>
        <dbReference type="SAM" id="SignalP"/>
    </source>
</evidence>
<evidence type="ECO:0000313" key="9">
    <source>
        <dbReference type="Ensembl" id="ENSCPRP00005006552.1"/>
    </source>
</evidence>
<dbReference type="InterPro" id="IPR013083">
    <property type="entry name" value="Znf_RING/FYVE/PHD"/>
</dbReference>
<reference evidence="9" key="1">
    <citation type="submission" date="2025-08" db="UniProtKB">
        <authorList>
            <consortium name="Ensembl"/>
        </authorList>
    </citation>
    <scope>IDENTIFICATION</scope>
</reference>
<dbReference type="SMART" id="SM00184">
    <property type="entry name" value="RING"/>
    <property type="match status" value="2"/>
</dbReference>
<dbReference type="Gene3D" id="3.30.160.60">
    <property type="entry name" value="Classic Zinc Finger"/>
    <property type="match status" value="1"/>
</dbReference>
<dbReference type="SUPFAM" id="SSF57850">
    <property type="entry name" value="RING/U-box"/>
    <property type="match status" value="1"/>
</dbReference>
<evidence type="ECO:0000259" key="7">
    <source>
        <dbReference type="PROSITE" id="PS50119"/>
    </source>
</evidence>
<dbReference type="SMART" id="SM00060">
    <property type="entry name" value="FN3"/>
    <property type="match status" value="1"/>
</dbReference>
<dbReference type="PROSITE" id="PS50119">
    <property type="entry name" value="ZF_BBOX"/>
    <property type="match status" value="1"/>
</dbReference>
<keyword evidence="2 4" id="KW-0863">Zinc-finger</keyword>
<dbReference type="AlphaFoldDB" id="A0A7M4E9K1"/>
<dbReference type="InterPro" id="IPR051051">
    <property type="entry name" value="E3_ubiq-ligase_TRIM/RNF"/>
</dbReference>
<reference evidence="9" key="2">
    <citation type="submission" date="2025-09" db="UniProtKB">
        <authorList>
            <consortium name="Ensembl"/>
        </authorList>
    </citation>
    <scope>IDENTIFICATION</scope>
</reference>
<evidence type="ECO:0000256" key="3">
    <source>
        <dbReference type="ARBA" id="ARBA00022833"/>
    </source>
</evidence>
<protein>
    <submittedName>
        <fullName evidence="9">Tripartite motif containing 42</fullName>
    </submittedName>
</protein>
<dbReference type="GeneTree" id="ENSGT00530000064220"/>
<organism evidence="9 10">
    <name type="scientific">Crocodylus porosus</name>
    <name type="common">Saltwater crocodile</name>
    <name type="synonym">Estuarine crocodile</name>
    <dbReference type="NCBI Taxonomy" id="8502"/>
    <lineage>
        <taxon>Eukaryota</taxon>
        <taxon>Metazoa</taxon>
        <taxon>Chordata</taxon>
        <taxon>Craniata</taxon>
        <taxon>Vertebrata</taxon>
        <taxon>Euteleostomi</taxon>
        <taxon>Archelosauria</taxon>
        <taxon>Archosauria</taxon>
        <taxon>Crocodylia</taxon>
        <taxon>Longirostres</taxon>
        <taxon>Crocodylidae</taxon>
        <taxon>Crocodylus</taxon>
    </lineage>
</organism>
<dbReference type="PROSITE" id="PS00518">
    <property type="entry name" value="ZF_RING_1"/>
    <property type="match status" value="1"/>
</dbReference>
<keyword evidence="3" id="KW-0862">Zinc</keyword>
<dbReference type="SUPFAM" id="SSF57845">
    <property type="entry name" value="B-box zinc-binding domain"/>
    <property type="match status" value="1"/>
</dbReference>
<dbReference type="Pfam" id="PF00041">
    <property type="entry name" value="fn3"/>
    <property type="match status" value="1"/>
</dbReference>
<dbReference type="PROSITE" id="PS50089">
    <property type="entry name" value="ZF_RING_2"/>
    <property type="match status" value="1"/>
</dbReference>
<evidence type="ECO:0000256" key="2">
    <source>
        <dbReference type="ARBA" id="ARBA00022771"/>
    </source>
</evidence>
<feature type="domain" description="RING-type" evidence="6">
    <location>
        <begin position="150"/>
        <end position="196"/>
    </location>
</feature>
<evidence type="ECO:0000259" key="8">
    <source>
        <dbReference type="PROSITE" id="PS50853"/>
    </source>
</evidence>
<feature type="domain" description="B box-type" evidence="7">
    <location>
        <begin position="290"/>
        <end position="331"/>
    </location>
</feature>
<dbReference type="Ensembl" id="ENSCPRT00005007686.1">
    <property type="protein sequence ID" value="ENSCPRP00005006552.1"/>
    <property type="gene ID" value="ENSCPRG00005004672.1"/>
</dbReference>
<dbReference type="Gene3D" id="2.60.40.10">
    <property type="entry name" value="Immunoglobulins"/>
    <property type="match status" value="1"/>
</dbReference>
<evidence type="ECO:0000256" key="1">
    <source>
        <dbReference type="ARBA" id="ARBA00022723"/>
    </source>
</evidence>
<dbReference type="Proteomes" id="UP000594220">
    <property type="component" value="Unplaced"/>
</dbReference>
<dbReference type="GO" id="GO:0008270">
    <property type="term" value="F:zinc ion binding"/>
    <property type="evidence" value="ECO:0007669"/>
    <property type="project" value="UniProtKB-KW"/>
</dbReference>
<dbReference type="PANTHER" id="PTHR25465:SF13">
    <property type="entry name" value="TRIPARTITE MOTIF-CONTAINING PROTEIN 42"/>
    <property type="match status" value="1"/>
</dbReference>
<keyword evidence="10" id="KW-1185">Reference proteome</keyword>
<dbReference type="PANTHER" id="PTHR25465">
    <property type="entry name" value="B-BOX DOMAIN CONTAINING"/>
    <property type="match status" value="1"/>
</dbReference>
<evidence type="ECO:0000313" key="10">
    <source>
        <dbReference type="Proteomes" id="UP000594220"/>
    </source>
</evidence>
<dbReference type="InterPro" id="IPR003961">
    <property type="entry name" value="FN3_dom"/>
</dbReference>
<dbReference type="SUPFAM" id="SSF49265">
    <property type="entry name" value="Fibronectin type III"/>
    <property type="match status" value="1"/>
</dbReference>
<evidence type="ECO:0000256" key="4">
    <source>
        <dbReference type="PROSITE-ProRule" id="PRU00024"/>
    </source>
</evidence>
<dbReference type="InterPro" id="IPR013783">
    <property type="entry name" value="Ig-like_fold"/>
</dbReference>
<dbReference type="CDD" id="cd00063">
    <property type="entry name" value="FN3"/>
    <property type="match status" value="1"/>
</dbReference>
<keyword evidence="1" id="KW-0479">Metal-binding</keyword>
<sequence length="726" mass="83339">MGRTLCLCCLFWPCCPGCHCCPPILTKEEECCLCWRFLFTEERNCNCFPCTYHEDRSCQCCHCTCSENPNCIWCCCSFSTDEDCKCCCCATDENTVCQCYESTCCRNVTPKPRKRKGKSVEYSRKTTNDTSVITLDKDVSGHSFRDQLTCPACNQLYLHPFMLPCKHCVCGDCIGKRKAKAEVSENFFILICPVCNKAHCLPYSNKIQLKKNLLRAKLAKRYMQKHGLIRWRFDRTQASIYCQACKEKKRKASKRCLTCQMNFCKECLSLYHRDDSAQEHVFTKAYQADQEQSNCLVHSSSPISEYCVDDHELICDYCKNSLHSEHETLPLIVACSREAGALFNAIAKFKKVRYGVDNDLLETFVLKNNFKSYKDTKRKEIRNGFLRLRSILHEREKEIMELLENLEFKKQRGITEYMEHASKKLAYMDSLLQYSKEALKEENQIAFLQSSNSLVNEIEDAITNIYQPNPCLREDPIQNLKLNFEELSTNLNGIFPTSVRIKQSDDKVNKYPYPSNSGIIVPTRVSSTHLSKPKIALQSPSLTSLCDPNVLKKETYGRPKSTPPLYPKQSNKMFACWDTSEISREETSPSIIHSPEMIEDASLTAPGLVIIYQTLAYPKSAKIYWTCPTEDVDFFDVEFYEVIDITTDNVIQTQLAGQLSGIKHQNLEIHNLDPSTEYLFKVRAVNTNGAGQWSEICKVITPDEREKVQGRWGLLRSIHSSLHKEL</sequence>
<feature type="domain" description="Fibronectin type-III" evidence="8">
    <location>
        <begin position="605"/>
        <end position="704"/>
    </location>
</feature>